<keyword evidence="2" id="KW-0520">NAD</keyword>
<feature type="region of interest" description="Disordered" evidence="3">
    <location>
        <begin position="1269"/>
        <end position="1294"/>
    </location>
</feature>
<dbReference type="SMART" id="SM00609">
    <property type="entry name" value="VIT"/>
    <property type="match status" value="1"/>
</dbReference>
<dbReference type="Pfam" id="PF08487">
    <property type="entry name" value="VIT"/>
    <property type="match status" value="1"/>
</dbReference>
<dbReference type="PROSITE" id="PS51059">
    <property type="entry name" value="PARP_CATALYTIC"/>
    <property type="match status" value="1"/>
</dbReference>
<feature type="compositionally biased region" description="Polar residues" evidence="3">
    <location>
        <begin position="1394"/>
        <end position="1407"/>
    </location>
</feature>
<dbReference type="SUPFAM" id="SSF52113">
    <property type="entry name" value="BRCT domain"/>
    <property type="match status" value="1"/>
</dbReference>
<dbReference type="InterPro" id="IPR002035">
    <property type="entry name" value="VWF_A"/>
</dbReference>
<dbReference type="PANTHER" id="PTHR46530">
    <property type="entry name" value="PROTEIN MONO-ADP-RIBOSYLTRANSFERASE PARP4"/>
    <property type="match status" value="1"/>
</dbReference>
<feature type="domain" description="VWFA" evidence="5">
    <location>
        <begin position="826"/>
        <end position="994"/>
    </location>
</feature>
<evidence type="ECO:0000313" key="9">
    <source>
        <dbReference type="Proteomes" id="UP000281406"/>
    </source>
</evidence>
<dbReference type="OrthoDB" id="1729737at2759"/>
<dbReference type="InterPro" id="IPR036420">
    <property type="entry name" value="BRCT_dom_sf"/>
</dbReference>
<feature type="region of interest" description="Disordered" evidence="3">
    <location>
        <begin position="1313"/>
        <end position="1333"/>
    </location>
</feature>
<dbReference type="PROSITE" id="PS51468">
    <property type="entry name" value="VIT"/>
    <property type="match status" value="1"/>
</dbReference>
<reference evidence="8 9" key="1">
    <citation type="submission" date="2018-10" db="EMBL/GenBank/DDBJ databases">
        <title>Genome assembly for a Yunnan-Guizhou Plateau 3E fish, Anabarilius grahami (Regan), and its evolutionary and genetic applications.</title>
        <authorList>
            <person name="Jiang W."/>
        </authorList>
    </citation>
    <scope>NUCLEOTIDE SEQUENCE [LARGE SCALE GENOMIC DNA]</scope>
    <source>
        <strain evidence="8">AG-KIZ</strain>
        <tissue evidence="8">Muscle</tissue>
    </source>
</reference>
<dbReference type="InterPro" id="IPR031273">
    <property type="entry name" value="PARP4"/>
</dbReference>
<evidence type="ECO:0000256" key="2">
    <source>
        <dbReference type="RuleBase" id="RU362114"/>
    </source>
</evidence>
<keyword evidence="2" id="KW-0328">Glycosyltransferase</keyword>
<feature type="domain" description="PARP catalytic" evidence="6">
    <location>
        <begin position="369"/>
        <end position="572"/>
    </location>
</feature>
<gene>
    <name evidence="8" type="ORF">DPX16_21030</name>
</gene>
<feature type="region of interest" description="Disordered" evidence="3">
    <location>
        <begin position="1388"/>
        <end position="1412"/>
    </location>
</feature>
<feature type="domain" description="VIT" evidence="7">
    <location>
        <begin position="609"/>
        <end position="738"/>
    </location>
</feature>
<comment type="caution">
    <text evidence="8">The sequence shown here is derived from an EMBL/GenBank/DDBJ whole genome shotgun (WGS) entry which is preliminary data.</text>
</comment>
<feature type="domain" description="BRCT" evidence="4">
    <location>
        <begin position="1"/>
        <end position="92"/>
    </location>
</feature>
<keyword evidence="2" id="KW-0808">Transferase</keyword>
<keyword evidence="9" id="KW-1185">Reference proteome</keyword>
<evidence type="ECO:0000259" key="7">
    <source>
        <dbReference type="PROSITE" id="PS51468"/>
    </source>
</evidence>
<dbReference type="Pfam" id="PF13768">
    <property type="entry name" value="VWA_3"/>
    <property type="match status" value="1"/>
</dbReference>
<dbReference type="SUPFAM" id="SSF56399">
    <property type="entry name" value="ADP-ribosylation"/>
    <property type="match status" value="1"/>
</dbReference>
<dbReference type="InterPro" id="IPR012317">
    <property type="entry name" value="Poly(ADP-ribose)pol_cat_dom"/>
</dbReference>
<dbReference type="SUPFAM" id="SSF53300">
    <property type="entry name" value="vWA-like"/>
    <property type="match status" value="1"/>
</dbReference>
<dbReference type="InterPro" id="IPR036465">
    <property type="entry name" value="vWFA_dom_sf"/>
</dbReference>
<evidence type="ECO:0000256" key="3">
    <source>
        <dbReference type="SAM" id="MobiDB-lite"/>
    </source>
</evidence>
<protein>
    <recommendedName>
        <fullName evidence="2">Poly [ADP-ribose] polymerase</fullName>
        <shortName evidence="2">PARP</shortName>
        <ecNumber evidence="2">2.4.2.-</ecNumber>
    </recommendedName>
</protein>
<dbReference type="InterPro" id="IPR058905">
    <property type="entry name" value="WGR-like_PARP4"/>
</dbReference>
<evidence type="ECO:0000259" key="5">
    <source>
        <dbReference type="PROSITE" id="PS50234"/>
    </source>
</evidence>
<dbReference type="Gene3D" id="3.40.50.410">
    <property type="entry name" value="von Willebrand factor, type A domain"/>
    <property type="match status" value="1"/>
</dbReference>
<evidence type="ECO:0000256" key="1">
    <source>
        <dbReference type="ARBA" id="ARBA00024347"/>
    </source>
</evidence>
<dbReference type="GO" id="GO:0005737">
    <property type="term" value="C:cytoplasm"/>
    <property type="evidence" value="ECO:0007669"/>
    <property type="project" value="TreeGrafter"/>
</dbReference>
<dbReference type="GO" id="GO:0003950">
    <property type="term" value="F:NAD+ poly-ADP-ribosyltransferase activity"/>
    <property type="evidence" value="ECO:0007669"/>
    <property type="project" value="UniProtKB-UniRule"/>
</dbReference>
<comment type="similarity">
    <text evidence="1">Belongs to the ARTD/PARP family.</text>
</comment>
<dbReference type="SMART" id="SM00327">
    <property type="entry name" value="VWA"/>
    <property type="match status" value="1"/>
</dbReference>
<dbReference type="PANTHER" id="PTHR46530:SF1">
    <property type="entry name" value="PROTEIN MONO-ADP-RIBOSYLTRANSFERASE PARP4"/>
    <property type="match status" value="1"/>
</dbReference>
<feature type="region of interest" description="Disordered" evidence="3">
    <location>
        <begin position="1231"/>
        <end position="1251"/>
    </location>
</feature>
<accession>A0A3N0YX21</accession>
<dbReference type="InterPro" id="IPR001357">
    <property type="entry name" value="BRCT_dom"/>
</dbReference>
<dbReference type="Gene3D" id="3.40.50.10190">
    <property type="entry name" value="BRCT domain"/>
    <property type="match status" value="1"/>
</dbReference>
<evidence type="ECO:0000313" key="8">
    <source>
        <dbReference type="EMBL" id="ROL50463.1"/>
    </source>
</evidence>
<dbReference type="EC" id="2.4.2.-" evidence="2"/>
<dbReference type="EMBL" id="RJVU01020258">
    <property type="protein sequence ID" value="ROL50463.1"/>
    <property type="molecule type" value="Genomic_DNA"/>
</dbReference>
<dbReference type="Proteomes" id="UP000281406">
    <property type="component" value="Unassembled WGS sequence"/>
</dbReference>
<dbReference type="InterPro" id="IPR058904">
    <property type="entry name" value="PARP4_MVP-ID"/>
</dbReference>
<dbReference type="Gene3D" id="3.90.228.10">
    <property type="match status" value="1"/>
</dbReference>
<sequence>MTVFENCTVVVDVKNVPYKEKKKLKLALLDNGGNISYVINRECSFVVTSSVNDLSSNRQRSIQKLQIPVVGIQYVWSCLDEGHLLPLTEHNLDPQPAYPTSEFISHPVSTQILKKEKLKGQSELPKTEIETLEKDGPRLGRFRVYKEGDRDLPEFPSHFQVAKYSVFERVKPKTLSVLELQSARGRADQQYRVLCSILSETESAVVQDKIVYCVTSEDAVEAYLLLMKEMETQGFTKTHTLPPEVERLVSYSLQQLLLEEKLNCSTLSQEVGVFVELVWTEALGSLSNILTVPVSSISLNDVSRVEGLLLQAQKTQKEDEVKALLEEVNTLLPLKMIDPPSKHKLVSQKLDLCQLIRDILNVSEATLGSPSPSSLGKHRALRCSIEVVPPQNPEFHVVSQLLQDRPVQIQQILRVSRGVELQMFWEDLGNIKPLLHSTSPSSFVGILSRGLLLPRVGVEQHGIERTDIGNLGGGIYFSNSLKTSVKYSKPSVTDGSRLLLVCEVALGHCKDLLKKDTTLTCAPDGYHSVHGVRRTPNRLSEFEDDEFVVYNTEQIRLKYVVQYTLEGDELKEFQPHINTFVELTQLADTSDVLSSDDSEGLESTKNPLEEMTAGLLDSSGQKLPLQAVNVRCKLMDLLCQVIIFQTYTNKSDVPIEAKYVFPLEETAAVCGFEAFINGKHVIGKVKEKEQARKEYKQAIEKGHGAYLMDQDAPATVEKIGVTELQSEGEFSLSMSIEMPYEIINLSSSHRIKTKMTDCKAVISTLPGQTLGSEGLQVSFSLCNIHMPRMWVENHPDKDSQACMLVFYPDFKSSGVSSSGGPSSVSDVVILLDSSKSMQGDVMLNARRIALQVLKSLDRSLKINIISFSTDYKEAFPAPVPLDEASEPARKFIMSCSGAGGGTELWRPLRILSLLPPCQGVRNILLLSDGHVQNQSLTLQLVRENSCHTRLFTCGLSLTANRHMLRALAQASGGTYEFFDTKMKHTWAEKVRAQVQRMESPGCRSVAVKWQQFNPTAPPPVQAPSQLHALFSDCHTLIYGFVPHCTQATLFGDLSGNEIKTMVSTTNLQKTKGTFLHKLTARAIIRDYEDGILGNSEAEHEGKKAELKSYIIELSKEFSILSQFTSFVAIEERDQNELDTGLTDIPKLISEEDVDILPYMGWAEEKLKAAHIIAVEEDDITKRVYYSYCHMDSGESSISRSTSPDLLRRACLGAALDDDEDDSEDAHISIDDFVKEASASPPSPPYTRSWRPSRFEGSIRGFRGSARSYNHPFSSSDVSDAKPQPSPRLAAKLGTSVDAPSPVAHLICRSRKRLSKAKRLSSPPPPSGGASMSDRLITIGASKPILHPLACLSPSVESYSSNYSLASQTDTTPPGASLRAPLPHHVGVIRGSMEPRSNTNWISPQSPSGDAMMSLSDCTTESMTARLPPAASVPPPLHISASDDYFSPRSGTSALHRAPALEVEFAGPPMPLSYAEMPYLSPIPTSPHSSLFGTVGTSFSTIQCLSEMVCDASTAPVFEGLPRRHASEHVGYLSPSPIPFPTGLGRVGASFSSRSKAAAPAVFGHSMPAPLSPSASGGFGGFLHSTNEHLGLFGSSSSRLSEAFYQERTQPMHQAARKQLQGQKLQQQLGTADSVQYERRSIPKIGFLRKQHFTEPDDILNLSVKADKTSRLDTVAWNELFELQHEGKKAELKSYIIELSKEFSILSQFTSFVAIEERDQNELDTGLTDIPKLISEEDVDILPYMGWAEEKLKAAHIIAAEEDHIWLKSAKWSSDMSTSNLLDFDCIAHSVGSCYEEEYDDLEAAPAASTVHETLSSSLSYGFPYLKTCLIPICGSTDRYENLDCMPVSNMQISQCMASDPQLPPSPGIMTGSPVHASLHELLQDSSIYVSMESLSITHHPPPPPPPGALMPSPCSMRERLSLASNLDTPVFSLREKAFCGPPHLMSKPLCITPTPPPPPPPSLAAEICAPISMCYMEKSLAPPLHAASISFGQPQTCKLAVGYGSTPVIPQNTTEPLGYSGYSTFSFGASQQQQKPFAFSAPDTTGFPLKKRKKSLFLGKQISKPGTVAWNELFELQHEDGYWECTERLSSFLNLDVDFFANVFLKEKGIRSFGVKAHADILRLVATLLVLQLIRVKKLEVGQLLECLFRLKESQEPRPMHWEAVKRAVDWACRTDRQYPCVCSRLEIGWDWESSTRQLLGCDSPNPYSPLKAVLERRVGVSAGLWSNGIH</sequence>
<organism evidence="8 9">
    <name type="scientific">Anabarilius grahami</name>
    <name type="common">Kanglang fish</name>
    <name type="synonym">Barilius grahami</name>
    <dbReference type="NCBI Taxonomy" id="495550"/>
    <lineage>
        <taxon>Eukaryota</taxon>
        <taxon>Metazoa</taxon>
        <taxon>Chordata</taxon>
        <taxon>Craniata</taxon>
        <taxon>Vertebrata</taxon>
        <taxon>Euteleostomi</taxon>
        <taxon>Actinopterygii</taxon>
        <taxon>Neopterygii</taxon>
        <taxon>Teleostei</taxon>
        <taxon>Ostariophysi</taxon>
        <taxon>Cypriniformes</taxon>
        <taxon>Xenocyprididae</taxon>
        <taxon>Xenocypridinae</taxon>
        <taxon>Xenocypridinae incertae sedis</taxon>
        <taxon>Anabarilius</taxon>
    </lineage>
</organism>
<dbReference type="Pfam" id="PF00533">
    <property type="entry name" value="BRCT"/>
    <property type="match status" value="1"/>
</dbReference>
<proteinExistence type="inferred from homology"/>
<evidence type="ECO:0000259" key="6">
    <source>
        <dbReference type="PROSITE" id="PS51059"/>
    </source>
</evidence>
<dbReference type="SMART" id="SM00292">
    <property type="entry name" value="BRCT"/>
    <property type="match status" value="1"/>
</dbReference>
<dbReference type="InterPro" id="IPR013694">
    <property type="entry name" value="VIT"/>
</dbReference>
<name>A0A3N0YX21_ANAGA</name>
<evidence type="ECO:0000259" key="4">
    <source>
        <dbReference type="PROSITE" id="PS50172"/>
    </source>
</evidence>
<dbReference type="PROSITE" id="PS50172">
    <property type="entry name" value="BRCT"/>
    <property type="match status" value="1"/>
</dbReference>
<dbReference type="Pfam" id="PF26166">
    <property type="entry name" value="WGR-like_PARP4"/>
    <property type="match status" value="1"/>
</dbReference>
<dbReference type="Pfam" id="PF00644">
    <property type="entry name" value="PARP"/>
    <property type="match status" value="1"/>
</dbReference>
<dbReference type="PROSITE" id="PS50234">
    <property type="entry name" value="VWFA"/>
    <property type="match status" value="1"/>
</dbReference>
<dbReference type="Pfam" id="PF26156">
    <property type="entry name" value="PARP4_MVP-ID"/>
    <property type="match status" value="1"/>
</dbReference>